<dbReference type="GeneID" id="19118924"/>
<feature type="domain" description="SnoaL-like" evidence="1">
    <location>
        <begin position="13"/>
        <end position="116"/>
    </location>
</feature>
<sequence length="157" mass="17400">MTAPDFLQTITLQTFIEAWKTWDYKRYLAILSDNVTQVMLPSSMGVPARGRAEVEHILPILMTAVTNYKLTIHHVLHDAEKNQAAIYSTAKGDAPFGEWDVESVIFLTFSAAGDRVAKIEEMMDSAKMQELMPRVGRYIQEQSLAGANGHGVGVGTE</sequence>
<dbReference type="AlphaFoldDB" id="W6Z0J8"/>
<dbReference type="PANTHER" id="PTHR39598:SF1">
    <property type="entry name" value="AUSTINOID BIOSYNTHESIS CLUSTERS PROTEIN F-RELATED"/>
    <property type="match status" value="1"/>
</dbReference>
<evidence type="ECO:0000313" key="2">
    <source>
        <dbReference type="EMBL" id="EUC41194.1"/>
    </source>
</evidence>
<keyword evidence="3" id="KW-1185">Reference proteome</keyword>
<dbReference type="RefSeq" id="XP_007692294.1">
    <property type="nucleotide sequence ID" value="XM_007694104.1"/>
</dbReference>
<protein>
    <recommendedName>
        <fullName evidence="1">SnoaL-like domain-containing protein</fullName>
    </recommendedName>
</protein>
<dbReference type="Proteomes" id="UP000054032">
    <property type="component" value="Unassembled WGS sequence"/>
</dbReference>
<organism evidence="2 3">
    <name type="scientific">Bipolaris oryzae ATCC 44560</name>
    <dbReference type="NCBI Taxonomy" id="930090"/>
    <lineage>
        <taxon>Eukaryota</taxon>
        <taxon>Fungi</taxon>
        <taxon>Dikarya</taxon>
        <taxon>Ascomycota</taxon>
        <taxon>Pezizomycotina</taxon>
        <taxon>Dothideomycetes</taxon>
        <taxon>Pleosporomycetidae</taxon>
        <taxon>Pleosporales</taxon>
        <taxon>Pleosporineae</taxon>
        <taxon>Pleosporaceae</taxon>
        <taxon>Bipolaris</taxon>
    </lineage>
</organism>
<dbReference type="eggNOG" id="ENOG502S4YD">
    <property type="taxonomic scope" value="Eukaryota"/>
</dbReference>
<dbReference type="SUPFAM" id="SSF54427">
    <property type="entry name" value="NTF2-like"/>
    <property type="match status" value="1"/>
</dbReference>
<evidence type="ECO:0000259" key="1">
    <source>
        <dbReference type="Pfam" id="PF12680"/>
    </source>
</evidence>
<dbReference type="PANTHER" id="PTHR39598">
    <property type="entry name" value="AUSTINOL SYNTHESIS PROTEIN F-RELATED"/>
    <property type="match status" value="1"/>
</dbReference>
<dbReference type="Gene3D" id="3.10.450.50">
    <property type="match status" value="1"/>
</dbReference>
<accession>W6Z0J8</accession>
<evidence type="ECO:0000313" key="3">
    <source>
        <dbReference type="Proteomes" id="UP000054032"/>
    </source>
</evidence>
<dbReference type="InterPro" id="IPR037401">
    <property type="entry name" value="SnoaL-like"/>
</dbReference>
<dbReference type="InterPro" id="IPR050977">
    <property type="entry name" value="Fungal_Meroterpenoid_Isomerase"/>
</dbReference>
<gene>
    <name evidence="2" type="ORF">COCMIDRAFT_106796</name>
</gene>
<reference evidence="2 3" key="1">
    <citation type="journal article" date="2013" name="PLoS Genet.">
        <title>Comparative genome structure, secondary metabolite, and effector coding capacity across Cochliobolus pathogens.</title>
        <authorList>
            <person name="Condon B.J."/>
            <person name="Leng Y."/>
            <person name="Wu D."/>
            <person name="Bushley K.E."/>
            <person name="Ohm R.A."/>
            <person name="Otillar R."/>
            <person name="Martin J."/>
            <person name="Schackwitz W."/>
            <person name="Grimwood J."/>
            <person name="MohdZainudin N."/>
            <person name="Xue C."/>
            <person name="Wang R."/>
            <person name="Manning V.A."/>
            <person name="Dhillon B."/>
            <person name="Tu Z.J."/>
            <person name="Steffenson B.J."/>
            <person name="Salamov A."/>
            <person name="Sun H."/>
            <person name="Lowry S."/>
            <person name="LaButti K."/>
            <person name="Han J."/>
            <person name="Copeland A."/>
            <person name="Lindquist E."/>
            <person name="Barry K."/>
            <person name="Schmutz J."/>
            <person name="Baker S.E."/>
            <person name="Ciuffetti L.M."/>
            <person name="Grigoriev I.V."/>
            <person name="Zhong S."/>
            <person name="Turgeon B.G."/>
        </authorList>
    </citation>
    <scope>NUCLEOTIDE SEQUENCE [LARGE SCALE GENOMIC DNA]</scope>
    <source>
        <strain evidence="2 3">ATCC 44560</strain>
    </source>
</reference>
<dbReference type="InterPro" id="IPR032710">
    <property type="entry name" value="NTF2-like_dom_sf"/>
</dbReference>
<dbReference type="EMBL" id="KI964115">
    <property type="protein sequence ID" value="EUC41194.1"/>
    <property type="molecule type" value="Genomic_DNA"/>
</dbReference>
<dbReference type="HOGENOM" id="CLU_108113_0_0_1"/>
<name>W6Z0J8_COCMI</name>
<dbReference type="OrthoDB" id="3758478at2759"/>
<dbReference type="Pfam" id="PF12680">
    <property type="entry name" value="SnoaL_2"/>
    <property type="match status" value="1"/>
</dbReference>
<dbReference type="KEGG" id="bor:COCMIDRAFT_106796"/>
<proteinExistence type="predicted"/>
<dbReference type="STRING" id="930090.W6Z0J8"/>